<sequence>MAERPRLRSEYFENLYSASPDPWGFETSPYERRKYERTLEVLQDRRYGRALEVGASIGVFTEMLAPLCDELLGVDVSEKAVSVARQRLRKYSHVRIERRELPEEMPEGPFGLILASEVLYYLPREVMLETLARFEDALAPGGRLLAVHWRKETETYPLQGDEVHGLLVGNSRLHVRETIVEPEYRLDLFEDGR</sequence>
<dbReference type="PANTHER" id="PTHR43861:SF1">
    <property type="entry name" value="TRANS-ACONITATE 2-METHYLTRANSFERASE"/>
    <property type="match status" value="1"/>
</dbReference>
<dbReference type="Gene3D" id="3.40.50.150">
    <property type="entry name" value="Vaccinia Virus protein VP39"/>
    <property type="match status" value="1"/>
</dbReference>
<reference evidence="1 2" key="1">
    <citation type="submission" date="2019-10" db="EMBL/GenBank/DDBJ databases">
        <title>Rubrobacter sp nov SCSIO 52915 isolated from a deep-sea sediment in the South China Sea.</title>
        <authorList>
            <person name="Chen R.W."/>
        </authorList>
    </citation>
    <scope>NUCLEOTIDE SEQUENCE [LARGE SCALE GENOMIC DNA]</scope>
    <source>
        <strain evidence="1 2">SCSIO 52915</strain>
    </source>
</reference>
<dbReference type="EMBL" id="CP045121">
    <property type="protein sequence ID" value="QIN78989.1"/>
    <property type="molecule type" value="Genomic_DNA"/>
</dbReference>
<dbReference type="InterPro" id="IPR029063">
    <property type="entry name" value="SAM-dependent_MTases_sf"/>
</dbReference>
<dbReference type="GO" id="GO:0009312">
    <property type="term" value="P:oligosaccharide biosynthetic process"/>
    <property type="evidence" value="ECO:0007669"/>
    <property type="project" value="InterPro"/>
</dbReference>
<dbReference type="CDD" id="cd02440">
    <property type="entry name" value="AdoMet_MTases"/>
    <property type="match status" value="1"/>
</dbReference>
<evidence type="ECO:0000313" key="1">
    <source>
        <dbReference type="EMBL" id="QIN78989.1"/>
    </source>
</evidence>
<dbReference type="Pfam" id="PF05401">
    <property type="entry name" value="NodS"/>
    <property type="match status" value="1"/>
</dbReference>
<accession>A0A6G8PXP6</accession>
<protein>
    <submittedName>
        <fullName evidence="1">Methyltransferase</fullName>
    </submittedName>
</protein>
<keyword evidence="1" id="KW-0489">Methyltransferase</keyword>
<name>A0A6G8PXP6_9ACTN</name>
<gene>
    <name evidence="1" type="ORF">GBA65_11155</name>
</gene>
<dbReference type="Proteomes" id="UP000502706">
    <property type="component" value="Chromosome"/>
</dbReference>
<dbReference type="AlphaFoldDB" id="A0A6G8PXP6"/>
<keyword evidence="1" id="KW-0808">Transferase</keyword>
<evidence type="ECO:0000313" key="2">
    <source>
        <dbReference type="Proteomes" id="UP000502706"/>
    </source>
</evidence>
<dbReference type="RefSeq" id="WP_166396651.1">
    <property type="nucleotide sequence ID" value="NZ_CP045121.1"/>
</dbReference>
<dbReference type="GO" id="GO:0008757">
    <property type="term" value="F:S-adenosylmethionine-dependent methyltransferase activity"/>
    <property type="evidence" value="ECO:0007669"/>
    <property type="project" value="InterPro"/>
</dbReference>
<proteinExistence type="predicted"/>
<organism evidence="1 2">
    <name type="scientific">Rubrobacter marinus</name>
    <dbReference type="NCBI Taxonomy" id="2653852"/>
    <lineage>
        <taxon>Bacteria</taxon>
        <taxon>Bacillati</taxon>
        <taxon>Actinomycetota</taxon>
        <taxon>Rubrobacteria</taxon>
        <taxon>Rubrobacterales</taxon>
        <taxon>Rubrobacteraceae</taxon>
        <taxon>Rubrobacter</taxon>
    </lineage>
</organism>
<dbReference type="GO" id="GO:0032259">
    <property type="term" value="P:methylation"/>
    <property type="evidence" value="ECO:0007669"/>
    <property type="project" value="UniProtKB-KW"/>
</dbReference>
<dbReference type="InterPro" id="IPR008715">
    <property type="entry name" value="SAM-MeTfrase_NodS-like"/>
</dbReference>
<dbReference type="PANTHER" id="PTHR43861">
    <property type="entry name" value="TRANS-ACONITATE 2-METHYLTRANSFERASE-RELATED"/>
    <property type="match status" value="1"/>
</dbReference>
<dbReference type="KEGG" id="rmar:GBA65_11155"/>
<keyword evidence="2" id="KW-1185">Reference proteome</keyword>
<dbReference type="SUPFAM" id="SSF53335">
    <property type="entry name" value="S-adenosyl-L-methionine-dependent methyltransferases"/>
    <property type="match status" value="1"/>
</dbReference>